<dbReference type="GO" id="GO:0003700">
    <property type="term" value="F:DNA-binding transcription factor activity"/>
    <property type="evidence" value="ECO:0007669"/>
    <property type="project" value="InterPro"/>
</dbReference>
<evidence type="ECO:0000313" key="6">
    <source>
        <dbReference type="Proteomes" id="UP000094256"/>
    </source>
</evidence>
<name>A0A1B3ZF33_9SPHN</name>
<evidence type="ECO:0000256" key="1">
    <source>
        <dbReference type="ARBA" id="ARBA00023015"/>
    </source>
</evidence>
<keyword evidence="2" id="KW-0238">DNA-binding</keyword>
<accession>A0A1B3ZF33</accession>
<keyword evidence="1" id="KW-0805">Transcription regulation</keyword>
<protein>
    <submittedName>
        <fullName evidence="5">AraC family transcriptional regulator</fullName>
    </submittedName>
</protein>
<dbReference type="PANTHER" id="PTHR46796">
    <property type="entry name" value="HTH-TYPE TRANSCRIPTIONAL ACTIVATOR RHAS-RELATED"/>
    <property type="match status" value="1"/>
</dbReference>
<dbReference type="InterPro" id="IPR009057">
    <property type="entry name" value="Homeodomain-like_sf"/>
</dbReference>
<organism evidence="5 6">
    <name type="scientific">Sphingomonas panacis</name>
    <dbReference type="NCBI Taxonomy" id="1560345"/>
    <lineage>
        <taxon>Bacteria</taxon>
        <taxon>Pseudomonadati</taxon>
        <taxon>Pseudomonadota</taxon>
        <taxon>Alphaproteobacteria</taxon>
        <taxon>Sphingomonadales</taxon>
        <taxon>Sphingomonadaceae</taxon>
        <taxon>Sphingomonas</taxon>
    </lineage>
</organism>
<dbReference type="OrthoDB" id="110167at2"/>
<dbReference type="EMBL" id="CP014168">
    <property type="protein sequence ID" value="AOH86003.1"/>
    <property type="molecule type" value="Genomic_DNA"/>
</dbReference>
<sequence>MLAPWQVGCAKSFMLGNLSEPLQIAELACMCRLSPAYFVRAFANTVGVAPYAWFLGRRVARAQSLLANSELPLAQIALDCGFSDQAHFTNAFGKAIGMTPARWRKQAERS</sequence>
<proteinExistence type="predicted"/>
<evidence type="ECO:0000256" key="3">
    <source>
        <dbReference type="ARBA" id="ARBA00023163"/>
    </source>
</evidence>
<dbReference type="SUPFAM" id="SSF46689">
    <property type="entry name" value="Homeodomain-like"/>
    <property type="match status" value="2"/>
</dbReference>
<dbReference type="InterPro" id="IPR018060">
    <property type="entry name" value="HTH_AraC"/>
</dbReference>
<evidence type="ECO:0000313" key="5">
    <source>
        <dbReference type="EMBL" id="AOH86003.1"/>
    </source>
</evidence>
<dbReference type="Gene3D" id="1.10.10.60">
    <property type="entry name" value="Homeodomain-like"/>
    <property type="match status" value="2"/>
</dbReference>
<dbReference type="STRING" id="1560345.AWL63_20635"/>
<dbReference type="SMART" id="SM00342">
    <property type="entry name" value="HTH_ARAC"/>
    <property type="match status" value="1"/>
</dbReference>
<evidence type="ECO:0000259" key="4">
    <source>
        <dbReference type="PROSITE" id="PS01124"/>
    </source>
</evidence>
<dbReference type="InterPro" id="IPR018062">
    <property type="entry name" value="HTH_AraC-typ_CS"/>
</dbReference>
<dbReference type="Proteomes" id="UP000094256">
    <property type="component" value="Chromosome"/>
</dbReference>
<evidence type="ECO:0000256" key="2">
    <source>
        <dbReference type="ARBA" id="ARBA00023125"/>
    </source>
</evidence>
<dbReference type="KEGG" id="span:AWL63_20635"/>
<gene>
    <name evidence="5" type="ORF">AWL63_20635</name>
</gene>
<dbReference type="InterPro" id="IPR020449">
    <property type="entry name" value="Tscrpt_reg_AraC-type_HTH"/>
</dbReference>
<dbReference type="GO" id="GO:0043565">
    <property type="term" value="F:sequence-specific DNA binding"/>
    <property type="evidence" value="ECO:0007669"/>
    <property type="project" value="InterPro"/>
</dbReference>
<reference evidence="5 6" key="1">
    <citation type="submission" date="2016-01" db="EMBL/GenBank/DDBJ databases">
        <title>Complete genome and mega plasmid sequence of Sphingomonas panacis DCY99 elicits systemic resistance in rice to Xanthomonas oryzae.</title>
        <authorList>
            <person name="Kim Y.J."/>
            <person name="Yang D.C."/>
            <person name="Sing P."/>
        </authorList>
    </citation>
    <scope>NUCLEOTIDE SEQUENCE [LARGE SCALE GENOMIC DNA]</scope>
    <source>
        <strain evidence="5 6">DCY99</strain>
    </source>
</reference>
<dbReference type="PANTHER" id="PTHR46796:SF14">
    <property type="entry name" value="TRANSCRIPTIONAL REGULATORY PROTEIN"/>
    <property type="match status" value="1"/>
</dbReference>
<dbReference type="PROSITE" id="PS01124">
    <property type="entry name" value="HTH_ARAC_FAMILY_2"/>
    <property type="match status" value="1"/>
</dbReference>
<keyword evidence="6" id="KW-1185">Reference proteome</keyword>
<feature type="domain" description="HTH araC/xylS-type" evidence="4">
    <location>
        <begin position="8"/>
        <end position="106"/>
    </location>
</feature>
<dbReference type="Pfam" id="PF12833">
    <property type="entry name" value="HTH_18"/>
    <property type="match status" value="1"/>
</dbReference>
<dbReference type="AlphaFoldDB" id="A0A1B3ZF33"/>
<dbReference type="InterPro" id="IPR050204">
    <property type="entry name" value="AraC_XylS_family_regulators"/>
</dbReference>
<dbReference type="PROSITE" id="PS00041">
    <property type="entry name" value="HTH_ARAC_FAMILY_1"/>
    <property type="match status" value="1"/>
</dbReference>
<keyword evidence="3" id="KW-0804">Transcription</keyword>
<dbReference type="PRINTS" id="PR00032">
    <property type="entry name" value="HTHARAC"/>
</dbReference>